<dbReference type="RefSeq" id="WP_106395055.1">
    <property type="nucleotide sequence ID" value="NZ_PVNK01000257.1"/>
</dbReference>
<sequence>MFPAGVVAHYDEPILLPKRKPNQRDPAAWDGAELAKLVRERTSADPRLVQGVVTAEDHITMDVVLTT</sequence>
<gene>
    <name evidence="1" type="ORF">ENSA5_58520</name>
</gene>
<proteinExistence type="predicted"/>
<evidence type="ECO:0000313" key="2">
    <source>
        <dbReference type="Proteomes" id="UP000237968"/>
    </source>
</evidence>
<dbReference type="Proteomes" id="UP000237968">
    <property type="component" value="Unassembled WGS sequence"/>
</dbReference>
<evidence type="ECO:0000313" key="1">
    <source>
        <dbReference type="EMBL" id="PRP91115.1"/>
    </source>
</evidence>
<protein>
    <submittedName>
        <fullName evidence="1">Uncharacterized protein</fullName>
    </submittedName>
</protein>
<reference evidence="1 2" key="1">
    <citation type="submission" date="2018-03" db="EMBL/GenBank/DDBJ databases">
        <title>Draft Genome Sequences of the Obligatory Marine Myxobacteria Enhygromyxa salina SWB005.</title>
        <authorList>
            <person name="Poehlein A."/>
            <person name="Moghaddam J.A."/>
            <person name="Harms H."/>
            <person name="Alanjari M."/>
            <person name="Koenig G.M."/>
            <person name="Daniel R."/>
            <person name="Schaeberle T.F."/>
        </authorList>
    </citation>
    <scope>NUCLEOTIDE SEQUENCE [LARGE SCALE GENOMIC DNA]</scope>
    <source>
        <strain evidence="1 2">SWB005</strain>
    </source>
</reference>
<organism evidence="1 2">
    <name type="scientific">Enhygromyxa salina</name>
    <dbReference type="NCBI Taxonomy" id="215803"/>
    <lineage>
        <taxon>Bacteria</taxon>
        <taxon>Pseudomonadati</taxon>
        <taxon>Myxococcota</taxon>
        <taxon>Polyangia</taxon>
        <taxon>Nannocystales</taxon>
        <taxon>Nannocystaceae</taxon>
        <taxon>Enhygromyxa</taxon>
    </lineage>
</organism>
<comment type="caution">
    <text evidence="1">The sequence shown here is derived from an EMBL/GenBank/DDBJ whole genome shotgun (WGS) entry which is preliminary data.</text>
</comment>
<dbReference type="AlphaFoldDB" id="A0A2S9XE24"/>
<dbReference type="EMBL" id="PVNK01000257">
    <property type="protein sequence ID" value="PRP91115.1"/>
    <property type="molecule type" value="Genomic_DNA"/>
</dbReference>
<keyword evidence="2" id="KW-1185">Reference proteome</keyword>
<accession>A0A2S9XE24</accession>
<name>A0A2S9XE24_9BACT</name>